<feature type="domain" description="Acyl-CoA dehydrogenase/oxidase C-terminal" evidence="9">
    <location>
        <begin position="240"/>
        <end position="393"/>
    </location>
</feature>
<evidence type="ECO:0000259" key="9">
    <source>
        <dbReference type="Pfam" id="PF00441"/>
    </source>
</evidence>
<proteinExistence type="inferred from homology"/>
<dbReference type="Gene3D" id="2.40.110.10">
    <property type="entry name" value="Butyryl-CoA Dehydrogenase, subunit A, domain 2"/>
    <property type="match status" value="1"/>
</dbReference>
<dbReference type="Pfam" id="PF00441">
    <property type="entry name" value="Acyl-CoA_dh_1"/>
    <property type="match status" value="1"/>
</dbReference>
<comment type="cofactor">
    <cofactor evidence="1 8">
        <name>FAD</name>
        <dbReference type="ChEBI" id="CHEBI:57692"/>
    </cofactor>
</comment>
<dbReference type="SUPFAM" id="SSF47203">
    <property type="entry name" value="Acyl-CoA dehydrogenase C-terminal domain-like"/>
    <property type="match status" value="1"/>
</dbReference>
<comment type="caution">
    <text evidence="12">The sequence shown here is derived from an EMBL/GenBank/DDBJ whole genome shotgun (WGS) entry which is preliminary data.</text>
</comment>
<dbReference type="Pfam" id="PF02771">
    <property type="entry name" value="Acyl-CoA_dh_N"/>
    <property type="match status" value="1"/>
</dbReference>
<dbReference type="Gene3D" id="1.10.540.10">
    <property type="entry name" value="Acyl-CoA dehydrogenase/oxidase, N-terminal domain"/>
    <property type="match status" value="1"/>
</dbReference>
<dbReference type="InterPro" id="IPR009075">
    <property type="entry name" value="AcylCo_DH/oxidase_C"/>
</dbReference>
<dbReference type="Gene3D" id="1.20.140.10">
    <property type="entry name" value="Butyryl-CoA Dehydrogenase, subunit A, domain 3"/>
    <property type="match status" value="1"/>
</dbReference>
<dbReference type="GO" id="GO:0033539">
    <property type="term" value="P:fatty acid beta-oxidation using acyl-CoA dehydrogenase"/>
    <property type="evidence" value="ECO:0007669"/>
    <property type="project" value="TreeGrafter"/>
</dbReference>
<dbReference type="InterPro" id="IPR006091">
    <property type="entry name" value="Acyl-CoA_Oxase/DH_mid-dom"/>
</dbReference>
<evidence type="ECO:0000313" key="12">
    <source>
        <dbReference type="EMBL" id="MBI5250689.1"/>
    </source>
</evidence>
<organism evidence="12 13">
    <name type="scientific">Desulfomonile tiedjei</name>
    <dbReference type="NCBI Taxonomy" id="2358"/>
    <lineage>
        <taxon>Bacteria</taxon>
        <taxon>Pseudomonadati</taxon>
        <taxon>Thermodesulfobacteriota</taxon>
        <taxon>Desulfomonilia</taxon>
        <taxon>Desulfomonilales</taxon>
        <taxon>Desulfomonilaceae</taxon>
        <taxon>Desulfomonile</taxon>
    </lineage>
</organism>
<dbReference type="EMBL" id="JACRDE010000377">
    <property type="protein sequence ID" value="MBI5250689.1"/>
    <property type="molecule type" value="Genomic_DNA"/>
</dbReference>
<accession>A0A9D6V4J3</accession>
<evidence type="ECO:0000313" key="13">
    <source>
        <dbReference type="Proteomes" id="UP000807825"/>
    </source>
</evidence>
<dbReference type="InterPro" id="IPR013786">
    <property type="entry name" value="AcylCoA_DH/ox_N"/>
</dbReference>
<dbReference type="PANTHER" id="PTHR48083">
    <property type="entry name" value="MEDIUM-CHAIN SPECIFIC ACYL-COA DEHYDROGENASE, MITOCHONDRIAL-RELATED"/>
    <property type="match status" value="1"/>
</dbReference>
<evidence type="ECO:0000256" key="2">
    <source>
        <dbReference type="ARBA" id="ARBA00009347"/>
    </source>
</evidence>
<dbReference type="InterPro" id="IPR046373">
    <property type="entry name" value="Acyl-CoA_Oxase/DH_mid-dom_sf"/>
</dbReference>
<dbReference type="PANTHER" id="PTHR48083:SF13">
    <property type="entry name" value="ACYL-COA DEHYDROGENASE FAMILY MEMBER 11"/>
    <property type="match status" value="1"/>
</dbReference>
<gene>
    <name evidence="12" type="ORF">HY912_14460</name>
</gene>
<evidence type="ECO:0000256" key="1">
    <source>
        <dbReference type="ARBA" id="ARBA00001974"/>
    </source>
</evidence>
<evidence type="ECO:0000256" key="6">
    <source>
        <dbReference type="ARBA" id="ARBA00022827"/>
    </source>
</evidence>
<comment type="subunit">
    <text evidence="3">Homodimer.</text>
</comment>
<evidence type="ECO:0000256" key="8">
    <source>
        <dbReference type="RuleBase" id="RU362125"/>
    </source>
</evidence>
<dbReference type="InterPro" id="IPR009100">
    <property type="entry name" value="AcylCoA_DH/oxidase_NM_dom_sf"/>
</dbReference>
<comment type="subunit">
    <text evidence="4">Homotetramer.</text>
</comment>
<feature type="domain" description="Acyl-CoA dehydrogenase/oxidase N-terminal" evidence="11">
    <location>
        <begin position="8"/>
        <end position="122"/>
    </location>
</feature>
<evidence type="ECO:0000259" key="10">
    <source>
        <dbReference type="Pfam" id="PF02770"/>
    </source>
</evidence>
<name>A0A9D6V4J3_9BACT</name>
<comment type="similarity">
    <text evidence="2 8">Belongs to the acyl-CoA dehydrogenase family.</text>
</comment>
<dbReference type="GO" id="GO:0003995">
    <property type="term" value="F:acyl-CoA dehydrogenase activity"/>
    <property type="evidence" value="ECO:0007669"/>
    <property type="project" value="TreeGrafter"/>
</dbReference>
<dbReference type="InterPro" id="IPR050741">
    <property type="entry name" value="Acyl-CoA_dehydrogenase"/>
</dbReference>
<protein>
    <submittedName>
        <fullName evidence="12">Acyl-CoA dehydrogenase family protein</fullName>
    </submittedName>
</protein>
<evidence type="ECO:0000256" key="5">
    <source>
        <dbReference type="ARBA" id="ARBA00022630"/>
    </source>
</evidence>
<feature type="domain" description="Acyl-CoA oxidase/dehydrogenase middle" evidence="10">
    <location>
        <begin position="128"/>
        <end position="226"/>
    </location>
</feature>
<evidence type="ECO:0000256" key="3">
    <source>
        <dbReference type="ARBA" id="ARBA00011738"/>
    </source>
</evidence>
<dbReference type="AlphaFoldDB" id="A0A9D6V4J3"/>
<keyword evidence="5 8" id="KW-0285">Flavoprotein</keyword>
<evidence type="ECO:0000259" key="11">
    <source>
        <dbReference type="Pfam" id="PF02771"/>
    </source>
</evidence>
<dbReference type="SUPFAM" id="SSF56645">
    <property type="entry name" value="Acyl-CoA dehydrogenase NM domain-like"/>
    <property type="match status" value="1"/>
</dbReference>
<reference evidence="12" key="1">
    <citation type="submission" date="2020-07" db="EMBL/GenBank/DDBJ databases">
        <title>Huge and variable diversity of episymbiotic CPR bacteria and DPANN archaea in groundwater ecosystems.</title>
        <authorList>
            <person name="He C.Y."/>
            <person name="Keren R."/>
            <person name="Whittaker M."/>
            <person name="Farag I.F."/>
            <person name="Doudna J."/>
            <person name="Cate J.H.D."/>
            <person name="Banfield J.F."/>
        </authorList>
    </citation>
    <scope>NUCLEOTIDE SEQUENCE</scope>
    <source>
        <strain evidence="12">NC_groundwater_1664_Pr3_B-0.1um_52_9</strain>
    </source>
</reference>
<keyword evidence="7 8" id="KW-0560">Oxidoreductase</keyword>
<dbReference type="GO" id="GO:0005737">
    <property type="term" value="C:cytoplasm"/>
    <property type="evidence" value="ECO:0007669"/>
    <property type="project" value="TreeGrafter"/>
</dbReference>
<evidence type="ECO:0000256" key="7">
    <source>
        <dbReference type="ARBA" id="ARBA00023002"/>
    </source>
</evidence>
<evidence type="ECO:0000256" key="4">
    <source>
        <dbReference type="ARBA" id="ARBA00011881"/>
    </source>
</evidence>
<dbReference type="Pfam" id="PF02770">
    <property type="entry name" value="Acyl-CoA_dh_M"/>
    <property type="match status" value="1"/>
</dbReference>
<dbReference type="FunFam" id="2.40.110.10:FF:000002">
    <property type="entry name" value="Acyl-CoA dehydrogenase fadE12"/>
    <property type="match status" value="1"/>
</dbReference>
<dbReference type="GO" id="GO:0050660">
    <property type="term" value="F:flavin adenine dinucleotide binding"/>
    <property type="evidence" value="ECO:0007669"/>
    <property type="project" value="InterPro"/>
</dbReference>
<dbReference type="InterPro" id="IPR036250">
    <property type="entry name" value="AcylCo_DH-like_C"/>
</dbReference>
<keyword evidence="6 8" id="KW-0274">FAD</keyword>
<sequence length="402" mass="45074">MDFEISDKLKTITGMIDEFVNKELIPLEPEIHRKTFGELLPVLEQKRSIVKQMELWAPNHPREYGGMGLDLVEFAFVSEALGRTPLGHFVFGCQAPDAGNIEILHRHGTPEQKDKYLRQLVEVKIRSCFSMTEVEMPGSNPVMMDATAVKDGDDYVINGHKWYSTAADGAAFSIVMAVTNPEAPPYLQASMIIVPTETKGFNLVRNIPVMGHSGDDWASHGEILFQSCRVPQKNLLGPEGHGFVIAQERLGPGRIHHCMRWIGVCNRAFDLMCSRASKRIMAPDGKTLATRQIIQSWVAECAADIQAARLMTLNAAWKIEKLGVKAARYDISFIKFFVANVMQNVVDKALQVHGGLGMTDDTIIAYFYRHERAARIYDGADEVHKMSVAKRILEDYRGRTVR</sequence>
<dbReference type="Proteomes" id="UP000807825">
    <property type="component" value="Unassembled WGS sequence"/>
</dbReference>
<dbReference type="InterPro" id="IPR037069">
    <property type="entry name" value="AcylCoA_DH/ox_N_sf"/>
</dbReference>